<evidence type="ECO:0000256" key="2">
    <source>
        <dbReference type="ARBA" id="ARBA00023027"/>
    </source>
</evidence>
<dbReference type="InterPro" id="IPR037232">
    <property type="entry name" value="NADH_quin_OxRdtase_su_C/D-like"/>
</dbReference>
<dbReference type="EMBL" id="BQOL01000001">
    <property type="protein sequence ID" value="GKI18637.1"/>
    <property type="molecule type" value="Genomic_DNA"/>
</dbReference>
<accession>A0AA37KR35</accession>
<dbReference type="InterPro" id="IPR001135">
    <property type="entry name" value="NADH_Q_OxRdtase_suD"/>
</dbReference>
<dbReference type="GO" id="GO:0051287">
    <property type="term" value="F:NAD binding"/>
    <property type="evidence" value="ECO:0007669"/>
    <property type="project" value="InterPro"/>
</dbReference>
<dbReference type="InterPro" id="IPR001268">
    <property type="entry name" value="NADH_UbQ_OxRdtase_30kDa_su"/>
</dbReference>
<comment type="caution">
    <text evidence="5">The sequence shown here is derived from an EMBL/GenBank/DDBJ whole genome shotgun (WGS) entry which is preliminary data.</text>
</comment>
<evidence type="ECO:0000313" key="6">
    <source>
        <dbReference type="Proteomes" id="UP001055105"/>
    </source>
</evidence>
<feature type="domain" description="NADH:ubiquinone oxidoreductase 30kDa subunit" evidence="3">
    <location>
        <begin position="51"/>
        <end position="117"/>
    </location>
</feature>
<dbReference type="SUPFAM" id="SSF143243">
    <property type="entry name" value="Nqo5-like"/>
    <property type="match status" value="1"/>
</dbReference>
<dbReference type="PANTHER" id="PTHR43485:SF1">
    <property type="entry name" value="FORMATE HYDROGENLYASE SUBUNIT 5-RELATED"/>
    <property type="match status" value="1"/>
</dbReference>
<proteinExistence type="predicted"/>
<dbReference type="Pfam" id="PF00329">
    <property type="entry name" value="Complex1_30kDa"/>
    <property type="match status" value="1"/>
</dbReference>
<protein>
    <submittedName>
        <fullName evidence="5">Hydrogenase</fullName>
    </submittedName>
</protein>
<dbReference type="GO" id="GO:0048038">
    <property type="term" value="F:quinone binding"/>
    <property type="evidence" value="ECO:0007669"/>
    <property type="project" value="InterPro"/>
</dbReference>
<organism evidence="5 6">
    <name type="scientific">Alistipes finegoldii</name>
    <dbReference type="NCBI Taxonomy" id="214856"/>
    <lineage>
        <taxon>Bacteria</taxon>
        <taxon>Pseudomonadati</taxon>
        <taxon>Bacteroidota</taxon>
        <taxon>Bacteroidia</taxon>
        <taxon>Bacteroidales</taxon>
        <taxon>Rikenellaceae</taxon>
        <taxon>Alistipes</taxon>
    </lineage>
</organism>
<evidence type="ECO:0000256" key="1">
    <source>
        <dbReference type="ARBA" id="ARBA00023002"/>
    </source>
</evidence>
<dbReference type="PANTHER" id="PTHR43485">
    <property type="entry name" value="HYDROGENASE-4 COMPONENT G"/>
    <property type="match status" value="1"/>
</dbReference>
<sequence length="503" mass="55626">MKYYITDNTAPAVPLSEIPEASYAEFYTDQAAKLADARYHIAHYFALPLGDRLRFFCLLLDDAEAKVLIASHAMEYYDEQELPSLTALHPQVHPFERDIAERYGVRFDGMPWPKPLRFPFDRFDRGSTMDNYPFYTMEGRSLHEVNVGPIHAGIIEPGAFRFICNGEQVLHLEIALGYQHRGVEHEFEATANRLRQMCLAEAVAGDSAVTHAATFASAVEKLTGSVPSARLGVERAVALELERMAMQIADTGALCMDVGYQLGQVACEALRTMTINTTQAWCGNRFGKGLIRPGGTNHPLTAAKAETIRRNVAQIARRYDEVRRDIKSSPTLLARFEQCGIVPREEMLRIGGVGQAARASGAARDIRATHPWGVFAGTIRHESIVKRHGDVMARLMVRCREVLQSAGYIDRLLADYVPGSLPAPDYAAPPAPDSLAFGLIEGWRGETCHVLLTDAQGRIAACRIKDPSLHNWLALALAVRGEGISDFPICNKSFNLSYCGHDL</sequence>
<keyword evidence="2" id="KW-0520">NAD</keyword>
<dbReference type="RefSeq" id="WP_244076358.1">
    <property type="nucleotide sequence ID" value="NZ_AP025581.1"/>
</dbReference>
<feature type="domain" description="NADH-quinone oxidoreductase subunit D" evidence="4">
    <location>
        <begin position="257"/>
        <end position="423"/>
    </location>
</feature>
<gene>
    <name evidence="5" type="primary">ehrL</name>
    <name evidence="5" type="ORF">CE91St16_15450</name>
</gene>
<dbReference type="GO" id="GO:0008137">
    <property type="term" value="F:NADH dehydrogenase (ubiquinone) activity"/>
    <property type="evidence" value="ECO:0007669"/>
    <property type="project" value="InterPro"/>
</dbReference>
<dbReference type="InterPro" id="IPR052197">
    <property type="entry name" value="ComplexI_49kDa-like"/>
</dbReference>
<dbReference type="InterPro" id="IPR029014">
    <property type="entry name" value="NiFe-Hase_large"/>
</dbReference>
<dbReference type="Gene3D" id="1.10.645.10">
    <property type="entry name" value="Cytochrome-c3 Hydrogenase, chain B"/>
    <property type="match status" value="1"/>
</dbReference>
<name>A0AA37KR35_9BACT</name>
<reference evidence="5" key="1">
    <citation type="submission" date="2022-01" db="EMBL/GenBank/DDBJ databases">
        <title>Novel bile acid biosynthetic pathways are enriched in the microbiome of centenarians.</title>
        <authorList>
            <person name="Sato Y."/>
            <person name="Atarashi K."/>
            <person name="Plichta R.D."/>
            <person name="Arai Y."/>
            <person name="Sasajima S."/>
            <person name="Kearney M.S."/>
            <person name="Suda W."/>
            <person name="Takeshita K."/>
            <person name="Sasaki T."/>
            <person name="Okamoto S."/>
            <person name="Skelly N.A."/>
            <person name="Okamura Y."/>
            <person name="Vlamakis H."/>
            <person name="Li Y."/>
            <person name="Tanoue T."/>
            <person name="Takei H."/>
            <person name="Nittono H."/>
            <person name="Narushima S."/>
            <person name="Irie J."/>
            <person name="Itoh H."/>
            <person name="Moriya K."/>
            <person name="Sugiura Y."/>
            <person name="Suematsu M."/>
            <person name="Moritoki N."/>
            <person name="Shibata S."/>
            <person name="Littman R.D."/>
            <person name="Fischbach A.M."/>
            <person name="Uwamino Y."/>
            <person name="Inoue T."/>
            <person name="Honda A."/>
            <person name="Hattori M."/>
            <person name="Murai T."/>
            <person name="Xavier J.R."/>
            <person name="Hirose N."/>
            <person name="Honda K."/>
        </authorList>
    </citation>
    <scope>NUCLEOTIDE SEQUENCE</scope>
    <source>
        <strain evidence="5">CE91-St16</strain>
    </source>
</reference>
<keyword evidence="1" id="KW-0560">Oxidoreductase</keyword>
<evidence type="ECO:0000313" key="5">
    <source>
        <dbReference type="EMBL" id="GKI18637.1"/>
    </source>
</evidence>
<evidence type="ECO:0000259" key="3">
    <source>
        <dbReference type="Pfam" id="PF00329"/>
    </source>
</evidence>
<dbReference type="Pfam" id="PF00346">
    <property type="entry name" value="Complex1_49kDa"/>
    <property type="match status" value="1"/>
</dbReference>
<dbReference type="AlphaFoldDB" id="A0AA37KR35"/>
<dbReference type="SUPFAM" id="SSF56762">
    <property type="entry name" value="HydB/Nqo4-like"/>
    <property type="match status" value="1"/>
</dbReference>
<dbReference type="GO" id="GO:0016651">
    <property type="term" value="F:oxidoreductase activity, acting on NAD(P)H"/>
    <property type="evidence" value="ECO:0007669"/>
    <property type="project" value="InterPro"/>
</dbReference>
<dbReference type="Proteomes" id="UP001055105">
    <property type="component" value="Unassembled WGS sequence"/>
</dbReference>
<evidence type="ECO:0000259" key="4">
    <source>
        <dbReference type="Pfam" id="PF00346"/>
    </source>
</evidence>